<dbReference type="AlphaFoldDB" id="A0AA36MPY2"/>
<reference evidence="2" key="1">
    <citation type="submission" date="2023-08" db="EMBL/GenBank/DDBJ databases">
        <authorList>
            <person name="Chen Y."/>
            <person name="Shah S."/>
            <person name="Dougan E. K."/>
            <person name="Thang M."/>
            <person name="Chan C."/>
        </authorList>
    </citation>
    <scope>NUCLEOTIDE SEQUENCE</scope>
</reference>
<evidence type="ECO:0000313" key="2">
    <source>
        <dbReference type="EMBL" id="CAJ1375017.1"/>
    </source>
</evidence>
<feature type="region of interest" description="Disordered" evidence="1">
    <location>
        <begin position="154"/>
        <end position="180"/>
    </location>
</feature>
<gene>
    <name evidence="2" type="ORF">EVOR1521_LOCUS4398</name>
</gene>
<organism evidence="2 3">
    <name type="scientific">Effrenium voratum</name>
    <dbReference type="NCBI Taxonomy" id="2562239"/>
    <lineage>
        <taxon>Eukaryota</taxon>
        <taxon>Sar</taxon>
        <taxon>Alveolata</taxon>
        <taxon>Dinophyceae</taxon>
        <taxon>Suessiales</taxon>
        <taxon>Symbiodiniaceae</taxon>
        <taxon>Effrenium</taxon>
    </lineage>
</organism>
<protein>
    <submittedName>
        <fullName evidence="2">Uncharacterized protein</fullName>
    </submittedName>
</protein>
<keyword evidence="3" id="KW-1185">Reference proteome</keyword>
<name>A0AA36MPY2_9DINO</name>
<evidence type="ECO:0000256" key="1">
    <source>
        <dbReference type="SAM" id="MobiDB-lite"/>
    </source>
</evidence>
<comment type="caution">
    <text evidence="2">The sequence shown here is derived from an EMBL/GenBank/DDBJ whole genome shotgun (WGS) entry which is preliminary data.</text>
</comment>
<dbReference type="Proteomes" id="UP001178507">
    <property type="component" value="Unassembled WGS sequence"/>
</dbReference>
<sequence length="180" mass="19861">MPASALQGRGGARHFKKPYVETGLLLKLLKKNEDLLQDLKGYESLSRNSAVDPKALHRCYPLVEDIVALEPSAEVHPQPLRNALLQLLATNPKLNSTRFNGSVWTNMKAERLNVLLSHVRKLVRSGGSSCLAGSEFERLTETLQKVVLRLGKGSPKKAVPEPFGKRQKQVANAQKEKSSS</sequence>
<proteinExistence type="predicted"/>
<accession>A0AA36MPY2</accession>
<evidence type="ECO:0000313" key="3">
    <source>
        <dbReference type="Proteomes" id="UP001178507"/>
    </source>
</evidence>
<dbReference type="EMBL" id="CAUJNA010000292">
    <property type="protein sequence ID" value="CAJ1375017.1"/>
    <property type="molecule type" value="Genomic_DNA"/>
</dbReference>